<dbReference type="KEGG" id="cpri:FZC34_01810"/>
<reference evidence="2 3" key="1">
    <citation type="submission" date="2019-08" db="EMBL/GenBank/DDBJ databases">
        <title>Highly reduced genomes of protist endosymbionts show evolutionary convergence.</title>
        <authorList>
            <person name="George E."/>
            <person name="Husnik F."/>
            <person name="Tashyreva D."/>
            <person name="Prokopchuk G."/>
            <person name="Horak A."/>
            <person name="Kwong W.K."/>
            <person name="Lukes J."/>
            <person name="Keeling P.J."/>
        </authorList>
    </citation>
    <scope>NUCLEOTIDE SEQUENCE [LARGE SCALE GENOMIC DNA]</scope>
    <source>
        <strain evidence="2">1604LC</strain>
    </source>
</reference>
<gene>
    <name evidence="2" type="ORF">FZC34_01810</name>
</gene>
<keyword evidence="3" id="KW-1185">Reference proteome</keyword>
<evidence type="ECO:0000313" key="3">
    <source>
        <dbReference type="Proteomes" id="UP000325004"/>
    </source>
</evidence>
<dbReference type="EMBL" id="CP043316">
    <property type="protein sequence ID" value="QEK38638.1"/>
    <property type="molecule type" value="Genomic_DNA"/>
</dbReference>
<dbReference type="InterPro" id="IPR036866">
    <property type="entry name" value="RibonucZ/Hydroxyglut_hydro"/>
</dbReference>
<feature type="coiled-coil region" evidence="1">
    <location>
        <begin position="532"/>
        <end position="559"/>
    </location>
</feature>
<evidence type="ECO:0000313" key="2">
    <source>
        <dbReference type="EMBL" id="QEK38638.1"/>
    </source>
</evidence>
<dbReference type="RefSeq" id="WP_148971759.1">
    <property type="nucleotide sequence ID" value="NZ_CP043316.1"/>
</dbReference>
<proteinExistence type="predicted"/>
<organism evidence="2 3">
    <name type="scientific">Candidatus Cytomitobacter primus</name>
    <dbReference type="NCBI Taxonomy" id="2066024"/>
    <lineage>
        <taxon>Bacteria</taxon>
        <taxon>Pseudomonadati</taxon>
        <taxon>Pseudomonadota</taxon>
        <taxon>Alphaproteobacteria</taxon>
        <taxon>Holosporales</taxon>
        <taxon>Holosporaceae</taxon>
        <taxon>Candidatus Cytomitobacter</taxon>
    </lineage>
</organism>
<dbReference type="AlphaFoldDB" id="A0A5C0UF08"/>
<dbReference type="Proteomes" id="UP000325004">
    <property type="component" value="Chromosome"/>
</dbReference>
<keyword evidence="1" id="KW-0175">Coiled coil</keyword>
<evidence type="ECO:0000256" key="1">
    <source>
        <dbReference type="SAM" id="Coils"/>
    </source>
</evidence>
<dbReference type="Gene3D" id="3.60.15.10">
    <property type="entry name" value="Ribonuclease Z/Hydroxyacylglutathione hydrolase-like"/>
    <property type="match status" value="1"/>
</dbReference>
<protein>
    <submittedName>
        <fullName evidence="2">Uncharacterized protein</fullName>
    </submittedName>
</protein>
<accession>A0A5C0UF08</accession>
<name>A0A5C0UF08_9PROT</name>
<sequence>MLKIFVNYLQRTCLMICMLQIDSVVEKSEFYIFNFGKGNCQLNKYWVKEDNSTLVPQRVGIMYDFGTTTTYGIDKDAALKALKGLNLLIVILSHPEQDHISEMRGYFSYLKQFNLVAFLCGDWNTKDTKIAKEVRLQYKDRSIEPYYWRNKKNEEHSNPAFFNGDIKELWDKAQAQLENQYISINENRSINEKIEKSEISEKAERYRRYLSGFDNIISELQNYVYIWSMNTNANHNAASPIISFAHKYGDKDTMSLLCTGDAENSTLNTLKDNLPAYLKEKINDQEADGGVLRHKIRLQKYPWLSALMQATGKRIDNENKALYALYDSVQENPAHQAQPQHSIICMAPHHGSGSTASVDAMIQLNNYFKVSAIIIPADFDSFPYTRWMEKFAYVDSKVFEDIMPRYVAMAYSIHSKICLTYCNDGDQYKLKNKMTKLLTYPCLPCYSSLILFNKLSSELNEKLLYYKPSENIDEFKQYIKGKNYVISSSNSSKPIYMPYVASPYYSGTIMFDSDPNYVLNNKEMLRIVEKAMVDKDKTIDEQRKEIEELRKKLEKISSIISE</sequence>